<sequence length="818" mass="89769">MAADRALPDRARIVIIGGGVGGASVAYHLAGLGERDVVLLDRNELTSGSTFHSAGLVGQLRSDPTLTRMNQYSAQLYAELQTGENPPGWVPCGGIRLACTPDRMAEVRRQIGWARAFDVPLEEISADQARELFPLMSTDGVLGGSYLPTDGYVDPSQLAYSLAAGARRGGVRIHQHTRVTGIDVVRGRVTKVRTDKGDIEAEIVVNCGGMYAAEIGRLAGVRIPVVPMSHQYVVTEPVRERDGTHLPTLRDPDNLVYWREEVDGLLMGGYERNSRAWALDDTGLDRIPADFNGKLLAADWERFVEISENAAKRVPAMADLGVRKLINGPEAFTPDNEFCLGETEIGGFFVAAGFCAHGIAGAGGIGKVVAEWIVAGEAQLDVSHMDIRRFGRQYQSPSYTLARVTENYETYYDIPFPHRQRSAGRPLRVSPVYAWHAQQQAHFSEKSGWERVDYYQNNMYGGDDFMQPRGWAGMGWSPAIVAEHRGTRAAAGLFDESSFAKIEVSGPGAAQLLSWLCDNDVDREVGAVTYTQALNSRGGIECDFTVTRLEEQVFMIVTGTAYGSRDLTWLRRHAPDDGSVRITDITGQFTCFALWGPNSRKILKQLTPAPLDNESFPYMTARRITVGDVPLVAQRVTFVGELGWEFYASAEYGAALWSALWEYGQDHGLIAAGYKAIDSMRLEKGYRLWGSDLTPDHNPYEAGLGFCVKKDKPFLGREALFKTKEQGLTRRLRCLTLNEQHAVPLGGEPVRIGGEVVGRVTSGGFGYTVDKPIAFAYLPAGTPIGAELSVELFGEWINGVVVRDPLFDPTGERVRSQT</sequence>
<feature type="domain" description="FAD dependent oxidoreductase" evidence="2">
    <location>
        <begin position="12"/>
        <end position="372"/>
    </location>
</feature>
<dbReference type="InterPro" id="IPR029043">
    <property type="entry name" value="GcvT/YgfZ_C"/>
</dbReference>
<dbReference type="InterPro" id="IPR006076">
    <property type="entry name" value="FAD-dep_OxRdtase"/>
</dbReference>
<dbReference type="Pfam" id="PF08669">
    <property type="entry name" value="GCV_T_C"/>
    <property type="match status" value="1"/>
</dbReference>
<dbReference type="OrthoDB" id="2055370at2"/>
<dbReference type="Gene3D" id="3.30.70.1400">
    <property type="entry name" value="Aminomethyltransferase beta-barrel domains"/>
    <property type="match status" value="1"/>
</dbReference>
<dbReference type="RefSeq" id="WP_116175483.1">
    <property type="nucleotide sequence ID" value="NZ_CP144375.1"/>
</dbReference>
<dbReference type="InterPro" id="IPR036188">
    <property type="entry name" value="FAD/NAD-bd_sf"/>
</dbReference>
<feature type="domain" description="FAD dependent oxidoreductase central" evidence="5">
    <location>
        <begin position="376"/>
        <end position="430"/>
    </location>
</feature>
<feature type="domain" description="Aminomethyltransferase C-terminal" evidence="4">
    <location>
        <begin position="730"/>
        <end position="808"/>
    </location>
</feature>
<dbReference type="SUPFAM" id="SSF101790">
    <property type="entry name" value="Aminomethyltransferase beta-barrel domain"/>
    <property type="match status" value="1"/>
</dbReference>
<protein>
    <submittedName>
        <fullName evidence="6">4-methylaminobutanoate oxidase (Formaldehyde-forming)</fullName>
    </submittedName>
</protein>
<evidence type="ECO:0000259" key="4">
    <source>
        <dbReference type="Pfam" id="PF08669"/>
    </source>
</evidence>
<organism evidence="6 7">
    <name type="scientific">Kutzneria buriramensis</name>
    <dbReference type="NCBI Taxonomy" id="1045776"/>
    <lineage>
        <taxon>Bacteria</taxon>
        <taxon>Bacillati</taxon>
        <taxon>Actinomycetota</taxon>
        <taxon>Actinomycetes</taxon>
        <taxon>Pseudonocardiales</taxon>
        <taxon>Pseudonocardiaceae</taxon>
        <taxon>Kutzneria</taxon>
    </lineage>
</organism>
<dbReference type="Pfam" id="PF01266">
    <property type="entry name" value="DAO"/>
    <property type="match status" value="1"/>
</dbReference>
<dbReference type="EMBL" id="QUNO01000005">
    <property type="protein sequence ID" value="REH48350.1"/>
    <property type="molecule type" value="Genomic_DNA"/>
</dbReference>
<dbReference type="Gene3D" id="2.40.30.110">
    <property type="entry name" value="Aminomethyltransferase beta-barrel domains"/>
    <property type="match status" value="1"/>
</dbReference>
<reference evidence="6 7" key="1">
    <citation type="submission" date="2018-08" db="EMBL/GenBank/DDBJ databases">
        <title>Genomic Encyclopedia of Archaeal and Bacterial Type Strains, Phase II (KMG-II): from individual species to whole genera.</title>
        <authorList>
            <person name="Goeker M."/>
        </authorList>
    </citation>
    <scope>NUCLEOTIDE SEQUENCE [LARGE SCALE GENOMIC DNA]</scope>
    <source>
        <strain evidence="6 7">DSM 45791</strain>
    </source>
</reference>
<keyword evidence="7" id="KW-1185">Reference proteome</keyword>
<name>A0A3E0HQ02_9PSEU</name>
<evidence type="ECO:0000256" key="1">
    <source>
        <dbReference type="ARBA" id="ARBA00008609"/>
    </source>
</evidence>
<dbReference type="Proteomes" id="UP000256269">
    <property type="component" value="Unassembled WGS sequence"/>
</dbReference>
<dbReference type="Gene3D" id="3.30.9.10">
    <property type="entry name" value="D-Amino Acid Oxidase, subunit A, domain 2"/>
    <property type="match status" value="1"/>
</dbReference>
<dbReference type="Pfam" id="PF16350">
    <property type="entry name" value="FAO_M"/>
    <property type="match status" value="1"/>
</dbReference>
<dbReference type="SUPFAM" id="SSF103025">
    <property type="entry name" value="Folate-binding domain"/>
    <property type="match status" value="1"/>
</dbReference>
<dbReference type="Gene3D" id="3.30.1360.120">
    <property type="entry name" value="Probable tRNA modification gtpase trme, domain 1"/>
    <property type="match status" value="1"/>
</dbReference>
<dbReference type="InterPro" id="IPR013977">
    <property type="entry name" value="GcvT_C"/>
</dbReference>
<comment type="caution">
    <text evidence="6">The sequence shown here is derived from an EMBL/GenBank/DDBJ whole genome shotgun (WGS) entry which is preliminary data.</text>
</comment>
<dbReference type="SUPFAM" id="SSF54373">
    <property type="entry name" value="FAD-linked reductases, C-terminal domain"/>
    <property type="match status" value="1"/>
</dbReference>
<dbReference type="Pfam" id="PF01571">
    <property type="entry name" value="GCV_T"/>
    <property type="match status" value="1"/>
</dbReference>
<evidence type="ECO:0000313" key="6">
    <source>
        <dbReference type="EMBL" id="REH48350.1"/>
    </source>
</evidence>
<dbReference type="SUPFAM" id="SSF51905">
    <property type="entry name" value="FAD/NAD(P)-binding domain"/>
    <property type="match status" value="1"/>
</dbReference>
<evidence type="ECO:0000259" key="2">
    <source>
        <dbReference type="Pfam" id="PF01266"/>
    </source>
</evidence>
<proteinExistence type="inferred from homology"/>
<dbReference type="InterPro" id="IPR028896">
    <property type="entry name" value="GcvT/YgfZ/DmdA"/>
</dbReference>
<comment type="similarity">
    <text evidence="1">Belongs to the GcvT family.</text>
</comment>
<evidence type="ECO:0000313" key="7">
    <source>
        <dbReference type="Proteomes" id="UP000256269"/>
    </source>
</evidence>
<accession>A0A3E0HQ02</accession>
<dbReference type="AlphaFoldDB" id="A0A3E0HQ02"/>
<dbReference type="InterPro" id="IPR006222">
    <property type="entry name" value="GCVT_N"/>
</dbReference>
<gene>
    <name evidence="6" type="ORF">BCF44_105208</name>
</gene>
<dbReference type="PANTHER" id="PTHR43757:SF2">
    <property type="entry name" value="AMINOMETHYLTRANSFERASE, MITOCHONDRIAL"/>
    <property type="match status" value="1"/>
</dbReference>
<dbReference type="Gene3D" id="3.50.50.60">
    <property type="entry name" value="FAD/NAD(P)-binding domain"/>
    <property type="match status" value="1"/>
</dbReference>
<evidence type="ECO:0000259" key="5">
    <source>
        <dbReference type="Pfam" id="PF16350"/>
    </source>
</evidence>
<feature type="domain" description="GCVT N-terminal" evidence="3">
    <location>
        <begin position="433"/>
        <end position="712"/>
    </location>
</feature>
<evidence type="ECO:0000259" key="3">
    <source>
        <dbReference type="Pfam" id="PF01571"/>
    </source>
</evidence>
<dbReference type="InterPro" id="IPR027266">
    <property type="entry name" value="TrmE/GcvT-like"/>
</dbReference>
<dbReference type="PANTHER" id="PTHR43757">
    <property type="entry name" value="AMINOMETHYLTRANSFERASE"/>
    <property type="match status" value="1"/>
</dbReference>
<dbReference type="InterPro" id="IPR032503">
    <property type="entry name" value="FAO_M"/>
</dbReference>